<feature type="transmembrane region" description="Helical" evidence="1">
    <location>
        <begin position="6"/>
        <end position="30"/>
    </location>
</feature>
<reference evidence="3 5" key="1">
    <citation type="submission" date="2016-10" db="EMBL/GenBank/DDBJ databases">
        <authorList>
            <person name="de Groot N.N."/>
        </authorList>
    </citation>
    <scope>NUCLEOTIDE SEQUENCE [LARGE SCALE GENOMIC DNA]</scope>
    <source>
        <strain evidence="2 5">Nm22</strain>
        <strain evidence="3">Nm71</strain>
    </source>
</reference>
<evidence type="ECO:0000313" key="4">
    <source>
        <dbReference type="Proteomes" id="UP000199345"/>
    </source>
</evidence>
<keyword evidence="1" id="KW-0812">Transmembrane</keyword>
<keyword evidence="1" id="KW-1133">Transmembrane helix</keyword>
<evidence type="ECO:0000313" key="2">
    <source>
        <dbReference type="EMBL" id="SEM96898.1"/>
    </source>
</evidence>
<keyword evidence="1" id="KW-0472">Membrane</keyword>
<keyword evidence="4" id="KW-1185">Reference proteome</keyword>
<evidence type="ECO:0000313" key="5">
    <source>
        <dbReference type="Proteomes" id="UP000199459"/>
    </source>
</evidence>
<proteinExistence type="predicted"/>
<dbReference type="Proteomes" id="UP000199459">
    <property type="component" value="Unassembled WGS sequence"/>
</dbReference>
<name>A0A1I0BAF2_9PROT</name>
<gene>
    <name evidence="2" type="ORF">SAMN05216325_10574</name>
    <name evidence="3" type="ORF">SAMN05216326_11011</name>
</gene>
<organism evidence="3 4">
    <name type="scientific">Nitrosomonas marina</name>
    <dbReference type="NCBI Taxonomy" id="917"/>
    <lineage>
        <taxon>Bacteria</taxon>
        <taxon>Pseudomonadati</taxon>
        <taxon>Pseudomonadota</taxon>
        <taxon>Betaproteobacteria</taxon>
        <taxon>Nitrosomonadales</taxon>
        <taxon>Nitrosomonadaceae</taxon>
        <taxon>Nitrosomonas</taxon>
    </lineage>
</organism>
<dbReference type="EMBL" id="FOCP01000005">
    <property type="protein sequence ID" value="SEM96898.1"/>
    <property type="molecule type" value="Genomic_DNA"/>
</dbReference>
<accession>A0A1I0BAF2</accession>
<dbReference type="EMBL" id="FOIA01000010">
    <property type="protein sequence ID" value="SET03767.1"/>
    <property type="molecule type" value="Genomic_DNA"/>
</dbReference>
<protein>
    <submittedName>
        <fullName evidence="3">Uncharacterized protein</fullName>
    </submittedName>
</protein>
<evidence type="ECO:0000256" key="1">
    <source>
        <dbReference type="SAM" id="Phobius"/>
    </source>
</evidence>
<reference evidence="4" key="2">
    <citation type="submission" date="2016-10" db="EMBL/GenBank/DDBJ databases">
        <authorList>
            <person name="Varghese N."/>
            <person name="Submissions S."/>
        </authorList>
    </citation>
    <scope>NUCLEOTIDE SEQUENCE [LARGE SCALE GENOMIC DNA]</scope>
    <source>
        <strain evidence="4">Nm71</strain>
    </source>
</reference>
<dbReference type="AlphaFoldDB" id="A0A1I0BAF2"/>
<dbReference type="Proteomes" id="UP000199345">
    <property type="component" value="Unassembled WGS sequence"/>
</dbReference>
<sequence>MFSTEFLAYLVYGALGWCAVTGVILIIMLLKEWRKGNIW</sequence>
<evidence type="ECO:0000313" key="3">
    <source>
        <dbReference type="EMBL" id="SET03767.1"/>
    </source>
</evidence>